<evidence type="ECO:0000313" key="2">
    <source>
        <dbReference type="EMBL" id="PTM60927.1"/>
    </source>
</evidence>
<dbReference type="InterPro" id="IPR021293">
    <property type="entry name" value="DUF2865"/>
</dbReference>
<evidence type="ECO:0000256" key="1">
    <source>
        <dbReference type="SAM" id="SignalP"/>
    </source>
</evidence>
<feature type="signal peptide" evidence="1">
    <location>
        <begin position="1"/>
        <end position="23"/>
    </location>
</feature>
<organism evidence="2 3">
    <name type="scientific">Phreatobacter oligotrophus</name>
    <dbReference type="NCBI Taxonomy" id="1122261"/>
    <lineage>
        <taxon>Bacteria</taxon>
        <taxon>Pseudomonadati</taxon>
        <taxon>Pseudomonadota</taxon>
        <taxon>Alphaproteobacteria</taxon>
        <taxon>Hyphomicrobiales</taxon>
        <taxon>Phreatobacteraceae</taxon>
        <taxon>Phreatobacter</taxon>
    </lineage>
</organism>
<dbReference type="Pfam" id="PF11064">
    <property type="entry name" value="DUF2865"/>
    <property type="match status" value="1"/>
</dbReference>
<dbReference type="AlphaFoldDB" id="A0A2T4ZG78"/>
<proteinExistence type="predicted"/>
<sequence length="302" mass="32592">MFRVLGMCAVLGLALLSISGSEAEDRDEFYAIARGDYGRPRPAAPSGGWWGRPVAAPTVAHVPGTAPRQMGPRQNRQAAAMASADGSSRSYCVRSCDGYFFPIGASARGEGRQAQAAACDAMCPGATMRLFSSRNGSIETARTDGGQLYTATATAFRYRESLVPACSCQGSVTQGLSRLALAQDHTLRTGDVVVMESGVRVFRDGGRFPYQPRDFVTAQAYGRLSPDLRQRVREIEEASLGPRLRVAGIAPTAASDVFDRTSRLDVVREMMARGPVREIAMVAPYRPVAMPQPQPRPRHPPR</sequence>
<comment type="caution">
    <text evidence="2">The sequence shown here is derived from an EMBL/GenBank/DDBJ whole genome shotgun (WGS) entry which is preliminary data.</text>
</comment>
<dbReference type="OrthoDB" id="7850882at2"/>
<dbReference type="EMBL" id="PZZL01000002">
    <property type="protein sequence ID" value="PTM60927.1"/>
    <property type="molecule type" value="Genomic_DNA"/>
</dbReference>
<keyword evidence="3" id="KW-1185">Reference proteome</keyword>
<feature type="chain" id="PRO_5015730139" evidence="1">
    <location>
        <begin position="24"/>
        <end position="302"/>
    </location>
</feature>
<dbReference type="Proteomes" id="UP000241808">
    <property type="component" value="Unassembled WGS sequence"/>
</dbReference>
<name>A0A2T4ZG78_9HYPH</name>
<protein>
    <submittedName>
        <fullName evidence="2">Uncharacterized protein DUF2865</fullName>
    </submittedName>
</protein>
<dbReference type="RefSeq" id="WP_108174859.1">
    <property type="nucleotide sequence ID" value="NZ_PZZL01000002.1"/>
</dbReference>
<gene>
    <name evidence="2" type="ORF">C8P69_102312</name>
</gene>
<reference evidence="2 3" key="1">
    <citation type="submission" date="2018-04" db="EMBL/GenBank/DDBJ databases">
        <title>Genomic Encyclopedia of Archaeal and Bacterial Type Strains, Phase II (KMG-II): from individual species to whole genera.</title>
        <authorList>
            <person name="Goeker M."/>
        </authorList>
    </citation>
    <scope>NUCLEOTIDE SEQUENCE [LARGE SCALE GENOMIC DNA]</scope>
    <source>
        <strain evidence="2 3">DSM 25521</strain>
    </source>
</reference>
<evidence type="ECO:0000313" key="3">
    <source>
        <dbReference type="Proteomes" id="UP000241808"/>
    </source>
</evidence>
<accession>A0A2T4ZG78</accession>
<keyword evidence="1" id="KW-0732">Signal</keyword>